<evidence type="ECO:0000313" key="6">
    <source>
        <dbReference type="EMBL" id="AJC87729.1"/>
    </source>
</evidence>
<dbReference type="InterPro" id="IPR000688">
    <property type="entry name" value="HypA/HybF"/>
</dbReference>
<comment type="function">
    <text evidence="5">Involved in the maturation of [NiFe] hydrogenases. Required for nickel insertion into the metal center of the hydrogenase.</text>
</comment>
<dbReference type="PROSITE" id="PS01249">
    <property type="entry name" value="HYPA"/>
    <property type="match status" value="1"/>
</dbReference>
<sequence>MHELSITESLLELCEEYAQGKIVEEVHVKIGRLSGVEASLLQRSFETFKENSFICKNAKIILHLQEVLVECPKCHFSGILEKNIFWCPKCEDKNLKIIDGEELYLMRLILQEDLK</sequence>
<dbReference type="InterPro" id="IPR020538">
    <property type="entry name" value="Hydgase_Ni_incorp_HypA/HybF_CS"/>
</dbReference>
<dbReference type="GO" id="GO:0051604">
    <property type="term" value="P:protein maturation"/>
    <property type="evidence" value="ECO:0007669"/>
    <property type="project" value="InterPro"/>
</dbReference>
<dbReference type="AlphaFoldDB" id="A0A0A8H494"/>
<protein>
    <recommendedName>
        <fullName evidence="5">Hydrogenase maturation factor HypA</fullName>
    </recommendedName>
</protein>
<feature type="binding site" evidence="5">
    <location>
        <position position="74"/>
    </location>
    <ligand>
        <name>Zn(2+)</name>
        <dbReference type="ChEBI" id="CHEBI:29105"/>
    </ligand>
</feature>
<evidence type="ECO:0000256" key="3">
    <source>
        <dbReference type="ARBA" id="ARBA00022723"/>
    </source>
</evidence>
<keyword evidence="2 5" id="KW-0533">Nickel</keyword>
<dbReference type="EMBL" id="CP007770">
    <property type="protein sequence ID" value="AJC87729.1"/>
    <property type="molecule type" value="Genomic_DNA"/>
</dbReference>
<dbReference type="STRING" id="1031564.CINS_0762"/>
<dbReference type="GO" id="GO:0008270">
    <property type="term" value="F:zinc ion binding"/>
    <property type="evidence" value="ECO:0007669"/>
    <property type="project" value="UniProtKB-UniRule"/>
</dbReference>
<dbReference type="PANTHER" id="PTHR34535:SF3">
    <property type="entry name" value="HYDROGENASE MATURATION FACTOR HYPA"/>
    <property type="match status" value="1"/>
</dbReference>
<comment type="similarity">
    <text evidence="1 5">Belongs to the HypA/HybF family.</text>
</comment>
<accession>A0A0A8H494</accession>
<reference evidence="6 7" key="1">
    <citation type="journal article" date="2014" name="Genome Biol. Evol.">
        <title>Comparative Genomics of the Campylobacter lari Group.</title>
        <authorList>
            <person name="Miller W.G."/>
            <person name="Yee E."/>
            <person name="Chapman M.H."/>
            <person name="Smith T.P."/>
            <person name="Bono J.L."/>
            <person name="Huynh S."/>
            <person name="Parker C.T."/>
            <person name="Vandamme P."/>
            <person name="Luong K."/>
            <person name="Korlach J."/>
        </authorList>
    </citation>
    <scope>NUCLEOTIDE SEQUENCE [LARGE SCALE GENOMIC DNA]</scope>
    <source>
        <strain evidence="6 7">NCTC 12927</strain>
    </source>
</reference>
<feature type="binding site" evidence="5">
    <location>
        <position position="90"/>
    </location>
    <ligand>
        <name>Zn(2+)</name>
        <dbReference type="ChEBI" id="CHEBI:29105"/>
    </ligand>
</feature>
<feature type="binding site" evidence="5">
    <location>
        <position position="71"/>
    </location>
    <ligand>
        <name>Zn(2+)</name>
        <dbReference type="ChEBI" id="CHEBI:29105"/>
    </ligand>
</feature>
<dbReference type="PANTHER" id="PTHR34535">
    <property type="entry name" value="HYDROGENASE MATURATION FACTOR HYPA"/>
    <property type="match status" value="1"/>
</dbReference>
<keyword evidence="4 5" id="KW-0862">Zinc</keyword>
<proteinExistence type="inferred from homology"/>
<evidence type="ECO:0000313" key="7">
    <source>
        <dbReference type="Proteomes" id="UP000031163"/>
    </source>
</evidence>
<dbReference type="HAMAP" id="MF_00213">
    <property type="entry name" value="HypA_HybF"/>
    <property type="match status" value="1"/>
</dbReference>
<name>A0A0A8H494_9BACT</name>
<dbReference type="RefSeq" id="WP_039649990.1">
    <property type="nucleotide sequence ID" value="NZ_CP007770.1"/>
</dbReference>
<evidence type="ECO:0000256" key="4">
    <source>
        <dbReference type="ARBA" id="ARBA00022833"/>
    </source>
</evidence>
<dbReference type="Proteomes" id="UP000031163">
    <property type="component" value="Chromosome"/>
</dbReference>
<feature type="binding site" evidence="5">
    <location>
        <position position="2"/>
    </location>
    <ligand>
        <name>Ni(2+)</name>
        <dbReference type="ChEBI" id="CHEBI:49786"/>
    </ligand>
</feature>
<evidence type="ECO:0000256" key="1">
    <source>
        <dbReference type="ARBA" id="ARBA00010748"/>
    </source>
</evidence>
<feature type="binding site" evidence="5">
    <location>
        <position position="87"/>
    </location>
    <ligand>
        <name>Zn(2+)</name>
        <dbReference type="ChEBI" id="CHEBI:29105"/>
    </ligand>
</feature>
<evidence type="ECO:0000256" key="5">
    <source>
        <dbReference type="HAMAP-Rule" id="MF_00213"/>
    </source>
</evidence>
<dbReference type="HOGENOM" id="CLU_126929_6_0_7"/>
<dbReference type="KEGG" id="cis:CINS_0762"/>
<dbReference type="PIRSF" id="PIRSF004761">
    <property type="entry name" value="Hydrgn_mat_HypA"/>
    <property type="match status" value="1"/>
</dbReference>
<dbReference type="Pfam" id="PF01155">
    <property type="entry name" value="HypA"/>
    <property type="match status" value="1"/>
</dbReference>
<organism evidence="6 7">
    <name type="scientific">Campylobacter insulaenigrae NCTC 12927</name>
    <dbReference type="NCBI Taxonomy" id="1031564"/>
    <lineage>
        <taxon>Bacteria</taxon>
        <taxon>Pseudomonadati</taxon>
        <taxon>Campylobacterota</taxon>
        <taxon>Epsilonproteobacteria</taxon>
        <taxon>Campylobacterales</taxon>
        <taxon>Campylobacteraceae</taxon>
        <taxon>Campylobacter</taxon>
    </lineage>
</organism>
<dbReference type="Gene3D" id="3.30.2320.80">
    <property type="match status" value="1"/>
</dbReference>
<gene>
    <name evidence="5 6" type="primary">hypA</name>
    <name evidence="6" type="ORF">CINS_0762</name>
</gene>
<dbReference type="GO" id="GO:0016151">
    <property type="term" value="F:nickel cation binding"/>
    <property type="evidence" value="ECO:0007669"/>
    <property type="project" value="UniProtKB-UniRule"/>
</dbReference>
<keyword evidence="3 5" id="KW-0479">Metal-binding</keyword>
<evidence type="ECO:0000256" key="2">
    <source>
        <dbReference type="ARBA" id="ARBA00022596"/>
    </source>
</evidence>
<dbReference type="GeneID" id="74431563"/>